<reference evidence="7" key="1">
    <citation type="journal article" date="2019" name="Int. J. Syst. Evol. Microbiol.">
        <title>The Global Catalogue of Microorganisms (GCM) 10K type strain sequencing project: providing services to taxonomists for standard genome sequencing and annotation.</title>
        <authorList>
            <consortium name="The Broad Institute Genomics Platform"/>
            <consortium name="The Broad Institute Genome Sequencing Center for Infectious Disease"/>
            <person name="Wu L."/>
            <person name="Ma J."/>
        </authorList>
    </citation>
    <scope>NUCLEOTIDE SEQUENCE [LARGE SCALE GENOMIC DNA]</scope>
    <source>
        <strain evidence="7">CGMCC 4.7289</strain>
    </source>
</reference>
<feature type="transmembrane region" description="Helical" evidence="4">
    <location>
        <begin position="15"/>
        <end position="34"/>
    </location>
</feature>
<evidence type="ECO:0000259" key="5">
    <source>
        <dbReference type="Pfam" id="PF13354"/>
    </source>
</evidence>
<feature type="region of interest" description="Disordered" evidence="3">
    <location>
        <begin position="40"/>
        <end position="71"/>
    </location>
</feature>
<evidence type="ECO:0000256" key="2">
    <source>
        <dbReference type="ARBA" id="ARBA00030171"/>
    </source>
</evidence>
<feature type="compositionally biased region" description="Low complexity" evidence="3">
    <location>
        <begin position="40"/>
        <end position="66"/>
    </location>
</feature>
<evidence type="ECO:0000313" key="7">
    <source>
        <dbReference type="Proteomes" id="UP001595816"/>
    </source>
</evidence>
<evidence type="ECO:0000256" key="3">
    <source>
        <dbReference type="SAM" id="MobiDB-lite"/>
    </source>
</evidence>
<evidence type="ECO:0000313" key="6">
    <source>
        <dbReference type="EMBL" id="MFC4132934.1"/>
    </source>
</evidence>
<evidence type="ECO:0000256" key="4">
    <source>
        <dbReference type="SAM" id="Phobius"/>
    </source>
</evidence>
<dbReference type="PANTHER" id="PTHR35333">
    <property type="entry name" value="BETA-LACTAMASE"/>
    <property type="match status" value="1"/>
</dbReference>
<keyword evidence="4" id="KW-1133">Transmembrane helix</keyword>
<feature type="domain" description="Beta-lactamase class A catalytic" evidence="5">
    <location>
        <begin position="138"/>
        <end position="220"/>
    </location>
</feature>
<dbReference type="GO" id="GO:0016787">
    <property type="term" value="F:hydrolase activity"/>
    <property type="evidence" value="ECO:0007669"/>
    <property type="project" value="UniProtKB-KW"/>
</dbReference>
<keyword evidence="4" id="KW-0472">Membrane</keyword>
<comment type="caution">
    <text evidence="6">The sequence shown here is derived from an EMBL/GenBank/DDBJ whole genome shotgun (WGS) entry which is preliminary data.</text>
</comment>
<dbReference type="Pfam" id="PF13354">
    <property type="entry name" value="Beta-lactamase2"/>
    <property type="match status" value="1"/>
</dbReference>
<dbReference type="InterPro" id="IPR012338">
    <property type="entry name" value="Beta-lactam/transpept-like"/>
</dbReference>
<dbReference type="Proteomes" id="UP001595816">
    <property type="component" value="Unassembled WGS sequence"/>
</dbReference>
<accession>A0ABV8LQA9</accession>
<gene>
    <name evidence="6" type="ORF">ACFOZ4_20175</name>
</gene>
<dbReference type="Gene3D" id="3.40.710.10">
    <property type="entry name" value="DD-peptidase/beta-lactamase superfamily"/>
    <property type="match status" value="1"/>
</dbReference>
<proteinExistence type="predicted"/>
<protein>
    <recommendedName>
        <fullName evidence="1">Beta-lactamase</fullName>
    </recommendedName>
    <alternativeName>
        <fullName evidence="2">Penicillinase</fullName>
    </alternativeName>
</protein>
<dbReference type="PANTHER" id="PTHR35333:SF3">
    <property type="entry name" value="BETA-LACTAMASE-TYPE TRANSPEPTIDASE FOLD CONTAINING PROTEIN"/>
    <property type="match status" value="1"/>
</dbReference>
<dbReference type="InterPro" id="IPR045155">
    <property type="entry name" value="Beta-lactam_cat"/>
</dbReference>
<keyword evidence="4" id="KW-0812">Transmembrane</keyword>
<dbReference type="InterPro" id="IPR006311">
    <property type="entry name" value="TAT_signal"/>
</dbReference>
<dbReference type="PROSITE" id="PS51318">
    <property type="entry name" value="TAT"/>
    <property type="match status" value="1"/>
</dbReference>
<dbReference type="RefSeq" id="WP_253752202.1">
    <property type="nucleotide sequence ID" value="NZ_JAMZDZ010000001.1"/>
</dbReference>
<dbReference type="SUPFAM" id="SSF56601">
    <property type="entry name" value="beta-lactamase/transpeptidase-like"/>
    <property type="match status" value="1"/>
</dbReference>
<dbReference type="EMBL" id="JBHSAY010000009">
    <property type="protein sequence ID" value="MFC4132934.1"/>
    <property type="molecule type" value="Genomic_DNA"/>
</dbReference>
<dbReference type="InterPro" id="IPR000871">
    <property type="entry name" value="Beta-lactam_class-A"/>
</dbReference>
<name>A0ABV8LQA9_9ACTN</name>
<organism evidence="6 7">
    <name type="scientific">Hamadaea flava</name>
    <dbReference type="NCBI Taxonomy" id="1742688"/>
    <lineage>
        <taxon>Bacteria</taxon>
        <taxon>Bacillati</taxon>
        <taxon>Actinomycetota</taxon>
        <taxon>Actinomycetes</taxon>
        <taxon>Micromonosporales</taxon>
        <taxon>Micromonosporaceae</taxon>
        <taxon>Hamadaea</taxon>
    </lineage>
</organism>
<keyword evidence="6" id="KW-0378">Hydrolase</keyword>
<evidence type="ECO:0000256" key="1">
    <source>
        <dbReference type="ARBA" id="ARBA00018879"/>
    </source>
</evidence>
<sequence length="311" mass="33146">MEDTTHRPQLSRRRLMGILAGGIAASAVGGVGIFTTQSGGNAAGPSPAPATTSSSAAAGSTSASAAEKTVTPVVRVQTDEDTWYAWQWVNLTTGATYGSADAAKQTNNTESMIKAWIGADYLAGLEASGQPLSDADNALITKMIKKSDNAAAQTLYLRRGGDQVIQRAIDECGLTGTAVTESWWSKTQITALDATRMMREILTRAETSELVRWLVDDLMRNVDDDNAFGIAQVLAETDPQADPAVKNGWTDHANTGLWNLNCLAEWTSTGTGDHIVLAILTRYPLGHGQAYGEKVCREVTSQLLEQLTVQA</sequence>
<keyword evidence="7" id="KW-1185">Reference proteome</keyword>